<organism evidence="1 2">
    <name type="scientific">Portunus trituberculatus</name>
    <name type="common">Swimming crab</name>
    <name type="synonym">Neptunus trituberculatus</name>
    <dbReference type="NCBI Taxonomy" id="210409"/>
    <lineage>
        <taxon>Eukaryota</taxon>
        <taxon>Metazoa</taxon>
        <taxon>Ecdysozoa</taxon>
        <taxon>Arthropoda</taxon>
        <taxon>Crustacea</taxon>
        <taxon>Multicrustacea</taxon>
        <taxon>Malacostraca</taxon>
        <taxon>Eumalacostraca</taxon>
        <taxon>Eucarida</taxon>
        <taxon>Decapoda</taxon>
        <taxon>Pleocyemata</taxon>
        <taxon>Brachyura</taxon>
        <taxon>Eubrachyura</taxon>
        <taxon>Portunoidea</taxon>
        <taxon>Portunidae</taxon>
        <taxon>Portuninae</taxon>
        <taxon>Portunus</taxon>
    </lineage>
</organism>
<sequence>MEERVDQQYVVIMYANNGRTDSPITPIHSKASRGERGRMIVNIPRSIRESSVHIGAPRREREGQCSEG</sequence>
<reference evidence="1 2" key="1">
    <citation type="submission" date="2019-05" db="EMBL/GenBank/DDBJ databases">
        <title>Another draft genome of Portunus trituberculatus and its Hox gene families provides insights of decapod evolution.</title>
        <authorList>
            <person name="Jeong J.-H."/>
            <person name="Song I."/>
            <person name="Kim S."/>
            <person name="Choi T."/>
            <person name="Kim D."/>
            <person name="Ryu S."/>
            <person name="Kim W."/>
        </authorList>
    </citation>
    <scope>NUCLEOTIDE SEQUENCE [LARGE SCALE GENOMIC DNA]</scope>
    <source>
        <tissue evidence="1">Muscle</tissue>
    </source>
</reference>
<evidence type="ECO:0000313" key="2">
    <source>
        <dbReference type="Proteomes" id="UP000324222"/>
    </source>
</evidence>
<evidence type="ECO:0000313" key="1">
    <source>
        <dbReference type="EMBL" id="MPC69877.1"/>
    </source>
</evidence>
<keyword evidence="2" id="KW-1185">Reference proteome</keyword>
<comment type="caution">
    <text evidence="1">The sequence shown here is derived from an EMBL/GenBank/DDBJ whole genome shotgun (WGS) entry which is preliminary data.</text>
</comment>
<name>A0A5B7HKU9_PORTR</name>
<gene>
    <name evidence="1" type="ORF">E2C01_064109</name>
</gene>
<proteinExistence type="predicted"/>
<protein>
    <submittedName>
        <fullName evidence="1">Uncharacterized protein</fullName>
    </submittedName>
</protein>
<dbReference type="AlphaFoldDB" id="A0A5B7HKU9"/>
<dbReference type="EMBL" id="VSRR010030160">
    <property type="protein sequence ID" value="MPC69877.1"/>
    <property type="molecule type" value="Genomic_DNA"/>
</dbReference>
<dbReference type="Proteomes" id="UP000324222">
    <property type="component" value="Unassembled WGS sequence"/>
</dbReference>
<accession>A0A5B7HKU9</accession>